<organism evidence="2 3">
    <name type="scientific">Aspergillus cavernicola</name>
    <dbReference type="NCBI Taxonomy" id="176166"/>
    <lineage>
        <taxon>Eukaryota</taxon>
        <taxon>Fungi</taxon>
        <taxon>Dikarya</taxon>
        <taxon>Ascomycota</taxon>
        <taxon>Pezizomycotina</taxon>
        <taxon>Eurotiomycetes</taxon>
        <taxon>Eurotiomycetidae</taxon>
        <taxon>Eurotiales</taxon>
        <taxon>Aspergillaceae</taxon>
        <taxon>Aspergillus</taxon>
        <taxon>Aspergillus subgen. Nidulantes</taxon>
    </lineage>
</organism>
<protein>
    <submittedName>
        <fullName evidence="2">Uncharacterized protein</fullName>
    </submittedName>
</protein>
<reference evidence="2 3" key="1">
    <citation type="submission" date="2024-07" db="EMBL/GenBank/DDBJ databases">
        <title>Section-level genome sequencing and comparative genomics of Aspergillus sections Usti and Cavernicolus.</title>
        <authorList>
            <consortium name="Lawrence Berkeley National Laboratory"/>
            <person name="Nybo J.L."/>
            <person name="Vesth T.C."/>
            <person name="Theobald S."/>
            <person name="Frisvad J.C."/>
            <person name="Larsen T.O."/>
            <person name="Kjaerboelling I."/>
            <person name="Rothschild-Mancinelli K."/>
            <person name="Lyhne E.K."/>
            <person name="Kogle M.E."/>
            <person name="Barry K."/>
            <person name="Clum A."/>
            <person name="Na H."/>
            <person name="Ledsgaard L."/>
            <person name="Lin J."/>
            <person name="Lipzen A."/>
            <person name="Kuo A."/>
            <person name="Riley R."/>
            <person name="Mondo S."/>
            <person name="LaButti K."/>
            <person name="Haridas S."/>
            <person name="Pangalinan J."/>
            <person name="Salamov A.A."/>
            <person name="Simmons B.A."/>
            <person name="Magnuson J.K."/>
            <person name="Chen J."/>
            <person name="Drula E."/>
            <person name="Henrissat B."/>
            <person name="Wiebenga A."/>
            <person name="Lubbers R.J."/>
            <person name="Gomes A.C."/>
            <person name="Makela M.R."/>
            <person name="Stajich J."/>
            <person name="Grigoriev I.V."/>
            <person name="Mortensen U.H."/>
            <person name="De vries R.P."/>
            <person name="Baker S.E."/>
            <person name="Andersen M.R."/>
        </authorList>
    </citation>
    <scope>NUCLEOTIDE SEQUENCE [LARGE SCALE GENOMIC DNA]</scope>
    <source>
        <strain evidence="2 3">CBS 600.67</strain>
    </source>
</reference>
<feature type="region of interest" description="Disordered" evidence="1">
    <location>
        <begin position="209"/>
        <end position="232"/>
    </location>
</feature>
<dbReference type="EMBL" id="JBFXLS010000019">
    <property type="protein sequence ID" value="KAL2828637.1"/>
    <property type="molecule type" value="Genomic_DNA"/>
</dbReference>
<gene>
    <name evidence="2" type="ORF">BDW59DRAFT_159439</name>
</gene>
<evidence type="ECO:0000313" key="3">
    <source>
        <dbReference type="Proteomes" id="UP001610335"/>
    </source>
</evidence>
<keyword evidence="3" id="KW-1185">Reference proteome</keyword>
<evidence type="ECO:0000313" key="2">
    <source>
        <dbReference type="EMBL" id="KAL2828637.1"/>
    </source>
</evidence>
<proteinExistence type="predicted"/>
<dbReference type="Proteomes" id="UP001610335">
    <property type="component" value="Unassembled WGS sequence"/>
</dbReference>
<evidence type="ECO:0000256" key="1">
    <source>
        <dbReference type="SAM" id="MobiDB-lite"/>
    </source>
</evidence>
<accession>A0ABR4ILI3</accession>
<sequence>MSSSILHSCPFCGHVTDISEVLADFVGNPHCTQCGLSASEGSLKQQDDLVALFNTHMNMEPPQPLERKEIHPPITYSITQHYHHSAHVVQKPAAGPMQSIPVPVTNETANWVYQTLRQYNVDPSSLTSSQLELFANAMPEQQSRLIQMWQICPEPSASAPGFTQSTQIAFAKDSDMCDSSQEQGSSDHAHQGAEPYMLSGYELVAHESSAHQAAPMTNEPTTGSPYRPSSDPVYQVGGQRWWERTQAGAMEC</sequence>
<name>A0ABR4ILI3_9EURO</name>
<comment type="caution">
    <text evidence="2">The sequence shown here is derived from an EMBL/GenBank/DDBJ whole genome shotgun (WGS) entry which is preliminary data.</text>
</comment>